<dbReference type="InterPro" id="IPR003422">
    <property type="entry name" value="Cyt_b-c1_6"/>
</dbReference>
<dbReference type="EMBL" id="EZ000049">
    <property type="protein sequence ID" value="ACE06829.1"/>
    <property type="molecule type" value="mRNA"/>
</dbReference>
<reference evidence="11" key="3">
    <citation type="journal article" date="2009" name="Nature">
        <title>The Schistosoma japonicum genome reveals features of host-parasite interplay.</title>
        <authorList>
            <person name="Liu F."/>
            <person name="Zhou Y."/>
            <person name="Wang Z.Q."/>
            <person name="Lu G."/>
            <person name="Zheng H."/>
            <person name="Brindley P.J."/>
            <person name="McManus D.P."/>
            <person name="Blair D."/>
            <person name="Zhang Q.H."/>
            <person name="Zhong Y."/>
            <person name="Wang S."/>
            <person name="Han Z.G."/>
            <person name="Chen Z."/>
        </authorList>
    </citation>
    <scope>NUCLEOTIDE SEQUENCE</scope>
    <source>
        <strain evidence="11">Anhui</strain>
    </source>
</reference>
<evidence type="ECO:0000256" key="6">
    <source>
        <dbReference type="ARBA" id="ARBA00022982"/>
    </source>
</evidence>
<evidence type="ECO:0000256" key="4">
    <source>
        <dbReference type="ARBA" id="ARBA00022660"/>
    </source>
</evidence>
<evidence type="ECO:0000256" key="2">
    <source>
        <dbReference type="ARBA" id="ARBA00006498"/>
    </source>
</evidence>
<evidence type="ECO:0000256" key="1">
    <source>
        <dbReference type="ARBA" id="ARBA00004137"/>
    </source>
</evidence>
<name>B3GUT1_SCHJA</name>
<dbReference type="GO" id="GO:0006122">
    <property type="term" value="P:mitochondrial electron transport, ubiquinol to cytochrome c"/>
    <property type="evidence" value="ECO:0007669"/>
    <property type="project" value="InterPro"/>
</dbReference>
<dbReference type="Gene3D" id="1.10.287.20">
    <property type="entry name" value="Ubiquinol-cytochrome C reductase hinge domain"/>
    <property type="match status" value="1"/>
</dbReference>
<reference evidence="11" key="4">
    <citation type="submission" date="2009-03" db="EMBL/GenBank/DDBJ databases">
        <authorList>
            <person name="Gang L."/>
        </authorList>
    </citation>
    <scope>NUCLEOTIDE SEQUENCE</scope>
    <source>
        <strain evidence="11">Anhui</strain>
    </source>
</reference>
<dbReference type="EMBL" id="FN318810">
    <property type="protein sequence ID" value="CAX74538.1"/>
    <property type="molecule type" value="mRNA"/>
</dbReference>
<reference evidence="10" key="1">
    <citation type="journal article" date="2006" name="PLoS Pathog.">
        <title>New perspectives on host-parasite interplay by comparative transcriptomic and proteomic analyses of Schistosoma japonicum.</title>
        <authorList>
            <person name="Liu F."/>
            <person name="Lu J."/>
            <person name="Hu W."/>
            <person name="Wang S.Y."/>
            <person name="Cui S.J."/>
            <person name="Chi M."/>
            <person name="Yan Q."/>
            <person name="Wang X.R."/>
            <person name="Song H.D."/>
            <person name="Xu X.N."/>
            <person name="Wang J.J."/>
            <person name="Zhang X.L."/>
            <person name="Zhang X."/>
            <person name="Wang Z.Q."/>
            <person name="Xue C.L."/>
            <person name="Brindley P.J."/>
            <person name="McManus D.P."/>
            <person name="Yang P.Y."/>
            <person name="Feng Z."/>
            <person name="Chen Z."/>
            <person name="Han Z.G."/>
        </authorList>
    </citation>
    <scope>NUCLEOTIDE SEQUENCE</scope>
</reference>
<comment type="subcellular location">
    <subcellularLocation>
        <location evidence="1">Mitochondrion inner membrane</location>
        <topology evidence="1">Peripheral membrane protein</topology>
        <orientation evidence="1">Intermembrane side</orientation>
    </subcellularLocation>
</comment>
<keyword evidence="7" id="KW-0496">Mitochondrion</keyword>
<evidence type="ECO:0000313" key="10">
    <source>
        <dbReference type="EMBL" id="ACE06829.1"/>
    </source>
</evidence>
<dbReference type="InterPro" id="IPR036811">
    <property type="entry name" value="Ubol_cytC_Rdtase_hinge_dom_sf"/>
</dbReference>
<evidence type="ECO:0000256" key="8">
    <source>
        <dbReference type="ARBA" id="ARBA00023136"/>
    </source>
</evidence>
<proteinExistence type="evidence at transcript level"/>
<organism evidence="10">
    <name type="scientific">Schistosoma japonicum</name>
    <name type="common">Blood fluke</name>
    <dbReference type="NCBI Taxonomy" id="6182"/>
    <lineage>
        <taxon>Eukaryota</taxon>
        <taxon>Metazoa</taxon>
        <taxon>Spiralia</taxon>
        <taxon>Lophotrochozoa</taxon>
        <taxon>Platyhelminthes</taxon>
        <taxon>Trematoda</taxon>
        <taxon>Digenea</taxon>
        <taxon>Strigeidida</taxon>
        <taxon>Schistosomatoidea</taxon>
        <taxon>Schistosomatidae</taxon>
        <taxon>Schistosoma</taxon>
    </lineage>
</organism>
<keyword evidence="5" id="KW-0999">Mitochondrion inner membrane</keyword>
<reference evidence="10" key="2">
    <citation type="submission" date="2008-03" db="EMBL/GenBank/DDBJ databases">
        <authorList>
            <person name="Liu F."/>
            <person name="Lu J."/>
            <person name="Hu W."/>
            <person name="Wang S.-Y."/>
            <person name="Cui S.-J."/>
            <person name="Chi M."/>
            <person name="Yan Q."/>
            <person name="Wang X.-R."/>
            <person name="Song H.-D."/>
            <person name="Xu X.-N."/>
            <person name="Wang J.-J."/>
            <person name="Zhang X.-L."/>
            <person name="Zhang X."/>
            <person name="Wang Z.-Q."/>
            <person name="Xue C.-L."/>
            <person name="Brindley P.J."/>
            <person name="McManus D.P."/>
            <person name="Yang P.-Y."/>
            <person name="Feng Z."/>
            <person name="Chen Z."/>
            <person name="Han Z.-G."/>
        </authorList>
    </citation>
    <scope>NUCLEOTIDE SEQUENCE</scope>
</reference>
<dbReference type="PANTHER" id="PTHR15336:SF0">
    <property type="entry name" value="CYTOCHROME B-C1 COMPLEX SUBUNIT 6, MITOCHONDRIAL"/>
    <property type="match status" value="1"/>
</dbReference>
<dbReference type="GO" id="GO:0005743">
    <property type="term" value="C:mitochondrial inner membrane"/>
    <property type="evidence" value="ECO:0007669"/>
    <property type="project" value="UniProtKB-SubCell"/>
</dbReference>
<feature type="domain" description="Ubiquinol-cytochrome C reductase hinge" evidence="9">
    <location>
        <begin position="7"/>
        <end position="67"/>
    </location>
</feature>
<protein>
    <submittedName>
        <fullName evidence="11">Ubiquinol-cytochrome C reductase hinge protein,domain-containing protein</fullName>
    </submittedName>
</protein>
<keyword evidence="6" id="KW-0249">Electron transport</keyword>
<evidence type="ECO:0000259" key="9">
    <source>
        <dbReference type="Pfam" id="PF02320"/>
    </source>
</evidence>
<dbReference type="PANTHER" id="PTHR15336">
    <property type="entry name" value="UBIQUINOL-CYTOCHROME C REDUCTASE COMPLEX 7.8 KDA PROTEIN"/>
    <property type="match status" value="1"/>
</dbReference>
<evidence type="ECO:0000256" key="5">
    <source>
        <dbReference type="ARBA" id="ARBA00022792"/>
    </source>
</evidence>
<evidence type="ECO:0000256" key="7">
    <source>
        <dbReference type="ARBA" id="ARBA00023128"/>
    </source>
</evidence>
<keyword evidence="4" id="KW-0679">Respiratory chain</keyword>
<dbReference type="AlphaFoldDB" id="B3GUT1"/>
<dbReference type="SUPFAM" id="SSF81531">
    <property type="entry name" value="Non-heme 11 kDa protein of cytochrome bc1 complex (Ubiquinol-cytochrome c reductase)"/>
    <property type="match status" value="1"/>
</dbReference>
<dbReference type="EMBL" id="FN318809">
    <property type="protein sequence ID" value="CAX74537.1"/>
    <property type="molecule type" value="mRNA"/>
</dbReference>
<comment type="similarity">
    <text evidence="2">Belongs to the UQCRH/QCR6 family.</text>
</comment>
<dbReference type="InterPro" id="IPR023184">
    <property type="entry name" value="Ubol_cytC_Rdtase_hinge_dom"/>
</dbReference>
<sequence>MSEEVVDPLVALREEAKGSSHCSPFLKKLGECGDRQSRTKESCEEELIDLLGCVDHEVAKKIFSVLK</sequence>
<dbReference type="EMBL" id="FN314410">
    <property type="protein sequence ID" value="CAX70143.1"/>
    <property type="molecule type" value="mRNA"/>
</dbReference>
<dbReference type="Pfam" id="PF02320">
    <property type="entry name" value="UCR_hinge"/>
    <property type="match status" value="1"/>
</dbReference>
<accession>B3GUT1</accession>
<keyword evidence="3" id="KW-0813">Transport</keyword>
<keyword evidence="8" id="KW-0472">Membrane</keyword>
<evidence type="ECO:0000313" key="11">
    <source>
        <dbReference type="EMBL" id="CAX70143.1"/>
    </source>
</evidence>
<evidence type="ECO:0000256" key="3">
    <source>
        <dbReference type="ARBA" id="ARBA00022448"/>
    </source>
</evidence>